<dbReference type="InterPro" id="IPR039262">
    <property type="entry name" value="DTWD2/TAPT"/>
</dbReference>
<comment type="caution">
    <text evidence="7">The sequence shown here is derived from an EMBL/GenBank/DDBJ whole genome shotgun (WGS) entry which is preliminary data.</text>
</comment>
<sequence length="200" mass="23122">MTEKPQKRASCPQCHRPLRSCLCDLITTVDNQVHIQLLQHPGESQHPKGSAILLQLSLHHVTTWIGEQFPELEPAIKSSTFQDVLLYPENNESNCSQAFEHSTNDARPLRLWVLDGTWRKTYKMLQLNPALQNLPRFTPNPEQTSQYRIRKAPKDGQLSTLEACCHALSELEHSQEKYRPLLSSFDQFNQRWMSFQQSSK</sequence>
<evidence type="ECO:0000256" key="1">
    <source>
        <dbReference type="ARBA" id="ARBA00012386"/>
    </source>
</evidence>
<dbReference type="Proteomes" id="UP000528457">
    <property type="component" value="Unassembled WGS sequence"/>
</dbReference>
<dbReference type="GO" id="GO:0008033">
    <property type="term" value="P:tRNA processing"/>
    <property type="evidence" value="ECO:0007669"/>
    <property type="project" value="UniProtKB-KW"/>
</dbReference>
<dbReference type="SMART" id="SM01144">
    <property type="entry name" value="DTW"/>
    <property type="match status" value="1"/>
</dbReference>
<feature type="domain" description="DTW" evidence="6">
    <location>
        <begin position="7"/>
        <end position="197"/>
    </location>
</feature>
<dbReference type="EC" id="2.5.1.25" evidence="1"/>
<dbReference type="PANTHER" id="PTHR21392">
    <property type="entry name" value="TRNA-URIDINE AMINOCARBOXYPROPYLTRANSFERASE 2"/>
    <property type="match status" value="1"/>
</dbReference>
<keyword evidence="8" id="KW-1185">Reference proteome</keyword>
<evidence type="ECO:0000256" key="2">
    <source>
        <dbReference type="ARBA" id="ARBA00022679"/>
    </source>
</evidence>
<evidence type="ECO:0000313" key="7">
    <source>
        <dbReference type="EMBL" id="MBB6522213.1"/>
    </source>
</evidence>
<gene>
    <name evidence="7" type="ORF">HNR48_002498</name>
</gene>
<proteinExistence type="inferred from homology"/>
<dbReference type="RefSeq" id="WP_166846464.1">
    <property type="nucleotide sequence ID" value="NZ_JAAONY010000002.1"/>
</dbReference>
<evidence type="ECO:0000256" key="3">
    <source>
        <dbReference type="ARBA" id="ARBA00022691"/>
    </source>
</evidence>
<dbReference type="InParanoid" id="A0A7X0MW91"/>
<evidence type="ECO:0000313" key="8">
    <source>
        <dbReference type="Proteomes" id="UP000528457"/>
    </source>
</evidence>
<dbReference type="Pfam" id="PF03942">
    <property type="entry name" value="DTW"/>
    <property type="match status" value="1"/>
</dbReference>
<reference evidence="7 8" key="1">
    <citation type="submission" date="2020-08" db="EMBL/GenBank/DDBJ databases">
        <title>Genomic Encyclopedia of Type Strains, Phase IV (KMG-IV): sequencing the most valuable type-strain genomes for metagenomic binning, comparative biology and taxonomic classification.</title>
        <authorList>
            <person name="Goeker M."/>
        </authorList>
    </citation>
    <scope>NUCLEOTIDE SEQUENCE [LARGE SCALE GENOMIC DNA]</scope>
    <source>
        <strain evidence="7 8">DSM 22368</strain>
    </source>
</reference>
<name>A0A7X0MW91_9GAMM</name>
<dbReference type="InterPro" id="IPR005636">
    <property type="entry name" value="DTW"/>
</dbReference>
<dbReference type="GO" id="GO:0016432">
    <property type="term" value="F:tRNA-uridine aminocarboxypropyltransferase activity"/>
    <property type="evidence" value="ECO:0007669"/>
    <property type="project" value="UniProtKB-EC"/>
</dbReference>
<evidence type="ECO:0000256" key="5">
    <source>
        <dbReference type="ARBA" id="ARBA00034489"/>
    </source>
</evidence>
<keyword evidence="2" id="KW-0808">Transferase</keyword>
<accession>A0A7X0MW91</accession>
<dbReference type="AlphaFoldDB" id="A0A7X0MW91"/>
<evidence type="ECO:0000256" key="4">
    <source>
        <dbReference type="ARBA" id="ARBA00022694"/>
    </source>
</evidence>
<comment type="similarity">
    <text evidence="5">Belongs to the TDD superfamily. DTWD2 family.</text>
</comment>
<protein>
    <recommendedName>
        <fullName evidence="1">tRNA-uridine aminocarboxypropyltransferase</fullName>
        <ecNumber evidence="1">2.5.1.25</ecNumber>
    </recommendedName>
</protein>
<dbReference type="PANTHER" id="PTHR21392:SF0">
    <property type="entry name" value="TRNA-URIDINE AMINOCARBOXYPROPYLTRANSFERASE 2"/>
    <property type="match status" value="1"/>
</dbReference>
<organism evidence="7 8">
    <name type="scientific">Pseudoteredinibacter isoporae</name>
    <dbReference type="NCBI Taxonomy" id="570281"/>
    <lineage>
        <taxon>Bacteria</taxon>
        <taxon>Pseudomonadati</taxon>
        <taxon>Pseudomonadota</taxon>
        <taxon>Gammaproteobacteria</taxon>
        <taxon>Cellvibrionales</taxon>
        <taxon>Cellvibrionaceae</taxon>
        <taxon>Pseudoteredinibacter</taxon>
    </lineage>
</organism>
<evidence type="ECO:0000259" key="6">
    <source>
        <dbReference type="SMART" id="SM01144"/>
    </source>
</evidence>
<keyword evidence="4" id="KW-0819">tRNA processing</keyword>
<keyword evidence="3" id="KW-0949">S-adenosyl-L-methionine</keyword>
<dbReference type="EMBL" id="JACHHT010000002">
    <property type="protein sequence ID" value="MBB6522213.1"/>
    <property type="molecule type" value="Genomic_DNA"/>
</dbReference>